<evidence type="ECO:0000256" key="3">
    <source>
        <dbReference type="ARBA" id="ARBA00022528"/>
    </source>
</evidence>
<dbReference type="PANTHER" id="PTHR43002">
    <property type="entry name" value="GLYCOGEN DEBRANCHING ENZYME"/>
    <property type="match status" value="1"/>
</dbReference>
<keyword evidence="9" id="KW-1185">Reference proteome</keyword>
<evidence type="ECO:0000313" key="8">
    <source>
        <dbReference type="EMBL" id="KAK3016231.1"/>
    </source>
</evidence>
<dbReference type="AlphaFoldDB" id="A0AA89AYL1"/>
<comment type="similarity">
    <text evidence="2">Belongs to the glycosyl hydrolase 13 family.</text>
</comment>
<dbReference type="Gene3D" id="2.60.40.1180">
    <property type="entry name" value="Golgi alpha-mannosidase II"/>
    <property type="match status" value="1"/>
</dbReference>
<dbReference type="InterPro" id="IPR014756">
    <property type="entry name" value="Ig_E-set"/>
</dbReference>
<comment type="subcellular location">
    <subcellularLocation>
        <location evidence="1">Plastid</location>
        <location evidence="1">Chloroplast</location>
    </subcellularLocation>
</comment>
<evidence type="ECO:0000313" key="9">
    <source>
        <dbReference type="Proteomes" id="UP001188597"/>
    </source>
</evidence>
<dbReference type="SMART" id="SM00642">
    <property type="entry name" value="Aamy"/>
    <property type="match status" value="1"/>
</dbReference>
<evidence type="ECO:0000259" key="7">
    <source>
        <dbReference type="SMART" id="SM00642"/>
    </source>
</evidence>
<protein>
    <recommendedName>
        <fullName evidence="7">Glycosyl hydrolase family 13 catalytic domain-containing protein</fullName>
    </recommendedName>
</protein>
<gene>
    <name evidence="8" type="ORF">RJ639_006470</name>
</gene>
<dbReference type="CDD" id="cd02856">
    <property type="entry name" value="E_set_GDE_Isoamylase_N"/>
    <property type="match status" value="1"/>
</dbReference>
<dbReference type="InterPro" id="IPR013783">
    <property type="entry name" value="Ig-like_fold"/>
</dbReference>
<dbReference type="Pfam" id="PF00128">
    <property type="entry name" value="Alpha-amylase"/>
    <property type="match status" value="1"/>
</dbReference>
<evidence type="ECO:0000256" key="5">
    <source>
        <dbReference type="ARBA" id="ARBA00022946"/>
    </source>
</evidence>
<keyword evidence="3" id="KW-0150">Chloroplast</keyword>
<keyword evidence="4" id="KW-0934">Plastid</keyword>
<organism evidence="8 9">
    <name type="scientific">Escallonia herrerae</name>
    <dbReference type="NCBI Taxonomy" id="1293975"/>
    <lineage>
        <taxon>Eukaryota</taxon>
        <taxon>Viridiplantae</taxon>
        <taxon>Streptophyta</taxon>
        <taxon>Embryophyta</taxon>
        <taxon>Tracheophyta</taxon>
        <taxon>Spermatophyta</taxon>
        <taxon>Magnoliopsida</taxon>
        <taxon>eudicotyledons</taxon>
        <taxon>Gunneridae</taxon>
        <taxon>Pentapetalae</taxon>
        <taxon>asterids</taxon>
        <taxon>campanulids</taxon>
        <taxon>Escalloniales</taxon>
        <taxon>Escalloniaceae</taxon>
        <taxon>Escallonia</taxon>
    </lineage>
</organism>
<dbReference type="Pfam" id="PF02922">
    <property type="entry name" value="CBM_48"/>
    <property type="match status" value="1"/>
</dbReference>
<dbReference type="InterPro" id="IPR044505">
    <property type="entry name" value="GlgX_Isoamylase_N_E_set"/>
</dbReference>
<feature type="domain" description="Glycosyl hydrolase family 13 catalytic" evidence="7">
    <location>
        <begin position="357"/>
        <end position="727"/>
    </location>
</feature>
<dbReference type="SUPFAM" id="SSF51011">
    <property type="entry name" value="Glycosyl hydrolase domain"/>
    <property type="match status" value="1"/>
</dbReference>
<evidence type="ECO:0000256" key="1">
    <source>
        <dbReference type="ARBA" id="ARBA00004229"/>
    </source>
</evidence>
<dbReference type="GO" id="GO:0019252">
    <property type="term" value="P:starch biosynthetic process"/>
    <property type="evidence" value="ECO:0007669"/>
    <property type="project" value="InterPro"/>
</dbReference>
<feature type="region of interest" description="Disordered" evidence="6">
    <location>
        <begin position="854"/>
        <end position="885"/>
    </location>
</feature>
<dbReference type="GO" id="GO:0019156">
    <property type="term" value="F:isoamylase activity"/>
    <property type="evidence" value="ECO:0007669"/>
    <property type="project" value="InterPro"/>
</dbReference>
<dbReference type="InterPro" id="IPR006047">
    <property type="entry name" value="GH13_cat_dom"/>
</dbReference>
<evidence type="ECO:0000256" key="2">
    <source>
        <dbReference type="ARBA" id="ARBA00008061"/>
    </source>
</evidence>
<dbReference type="InterPro" id="IPR017853">
    <property type="entry name" value="GH"/>
</dbReference>
<dbReference type="GO" id="GO:0009507">
    <property type="term" value="C:chloroplast"/>
    <property type="evidence" value="ECO:0007669"/>
    <property type="project" value="UniProtKB-SubCell"/>
</dbReference>
<comment type="caution">
    <text evidence="8">The sequence shown here is derived from an EMBL/GenBank/DDBJ whole genome shotgun (WGS) entry which is preliminary data.</text>
</comment>
<dbReference type="Gene3D" id="3.20.20.80">
    <property type="entry name" value="Glycosidases"/>
    <property type="match status" value="1"/>
</dbReference>
<dbReference type="InterPro" id="IPR004193">
    <property type="entry name" value="Glyco_hydro_13_N"/>
</dbReference>
<proteinExistence type="inferred from homology"/>
<dbReference type="InterPro" id="IPR044096">
    <property type="entry name" value="AmyAc_plant_ISA2"/>
</dbReference>
<sequence length="885" mass="98317">MATFPLSFVLRSPCLSCGDIRSSSKSVTVARCNYVRRVTGGFGKMDGERNLVCGDDAKESTSASHQNNRLRVFATSRFSVVQSAKKVLSYRFLTEVGGHVKVLIERKNNKYGVNVDVSSLQLLGHEGRLVMVWGIFRSDSSCYMPLDFLSSIVDRKSMTTETPLRGPAVELDFEANLAPFYVSFWLKYRSSGGSQSLEVRTHRKTNFCVPVGFSSGYPAPLGLSFPADGSINFALFSRSAESVVLCLYDDMMKPKPALEIELDPYVNRSGDIWHASIDSGIPFVSYGYRCKGGRQEKGDKLVVDKVLLDPYAKVIGDFSGLGQLCKEPAFDWAGDPRPCLPIERLVVYRLNVLCFTKDTSSNLPNDISGTFSGIAKKFKHLKDLGVNAILLEPILPFDEQKGPYFPYHFFSPMKLYGPSGNPLSAIKSMKEMVQRLHASGIEVFLEVVFTHTAEGGALNEIDDSSYYHVKGSEVLGTRYALNCNYPIVQHMILDSLRHWVIEFHIDGFCFINASSLLRGFHGENLSRPPLVEAIAYDPILSKCKIIADSWDPHGTVSEDIRFPHWKRWAEVNTNFCTDVRNFLRGEGLLSNLATRLCGSGDKFLDGRGPAFSFNFIARNSGLSLVDLVSFSSSELASELSWNCGEEGATNKPTVLERRLKQIRNFLFILFVSLGVPVLNMGDECGQSSGGSASYSDRRPFDWNALRTGFGIQTTEFISFLSSLRKRRSDLLQNRNFLKEENIEWHGSDQSAPSWEDPSSKFLAMTLKAEMEGSQSNSESSCLSGDLFVAFNAADQSESITLPSLPAEMAWLRLVDTALLYPGFFSMDGDPVLEQMPGLVVYEMKSQSCVLFEARNSSVSPQPPTPHTTTPPLHQKNKEGESERTS</sequence>
<accession>A0AA89AYL1</accession>
<dbReference type="CDD" id="cd11346">
    <property type="entry name" value="AmyAc_plant_IsoA"/>
    <property type="match status" value="1"/>
</dbReference>
<dbReference type="SUPFAM" id="SSF51445">
    <property type="entry name" value="(Trans)glycosidases"/>
    <property type="match status" value="1"/>
</dbReference>
<dbReference type="InterPro" id="IPR013780">
    <property type="entry name" value="Glyco_hydro_b"/>
</dbReference>
<dbReference type="Proteomes" id="UP001188597">
    <property type="component" value="Unassembled WGS sequence"/>
</dbReference>
<feature type="compositionally biased region" description="Basic and acidic residues" evidence="6">
    <location>
        <begin position="875"/>
        <end position="885"/>
    </location>
</feature>
<evidence type="ECO:0000256" key="6">
    <source>
        <dbReference type="SAM" id="MobiDB-lite"/>
    </source>
</evidence>
<name>A0AA89AYL1_9ASTE</name>
<dbReference type="SUPFAM" id="SSF81296">
    <property type="entry name" value="E set domains"/>
    <property type="match status" value="1"/>
</dbReference>
<dbReference type="EMBL" id="JAVXUP010001079">
    <property type="protein sequence ID" value="KAK3016231.1"/>
    <property type="molecule type" value="Genomic_DNA"/>
</dbReference>
<evidence type="ECO:0000256" key="4">
    <source>
        <dbReference type="ARBA" id="ARBA00022640"/>
    </source>
</evidence>
<dbReference type="Gene3D" id="2.60.40.10">
    <property type="entry name" value="Immunoglobulins"/>
    <property type="match status" value="1"/>
</dbReference>
<dbReference type="InterPro" id="IPR048650">
    <property type="entry name" value="ISOA1-3-like_C"/>
</dbReference>
<keyword evidence="5" id="KW-0809">Transit peptide</keyword>
<dbReference type="Pfam" id="PF21156">
    <property type="entry name" value="ISOA1-3_C"/>
    <property type="match status" value="1"/>
</dbReference>
<reference evidence="8" key="1">
    <citation type="submission" date="2022-12" db="EMBL/GenBank/DDBJ databases">
        <title>Draft genome assemblies for two species of Escallonia (Escalloniales).</title>
        <authorList>
            <person name="Chanderbali A."/>
            <person name="Dervinis C."/>
            <person name="Anghel I."/>
            <person name="Soltis D."/>
            <person name="Soltis P."/>
            <person name="Zapata F."/>
        </authorList>
    </citation>
    <scope>NUCLEOTIDE SEQUENCE</scope>
    <source>
        <strain evidence="8">UCBG64.0493</strain>
        <tissue evidence="8">Leaf</tissue>
    </source>
</reference>